<dbReference type="Gene3D" id="2.120.10.80">
    <property type="entry name" value="Kelch-type beta propeller"/>
    <property type="match status" value="2"/>
</dbReference>
<dbReference type="PANTHER" id="PTHR46093">
    <property type="entry name" value="ACYL-COA-BINDING DOMAIN-CONTAINING PROTEIN 5"/>
    <property type="match status" value="1"/>
</dbReference>
<gene>
    <name evidence="5" type="ORF">METBISCDRAFT_1273</name>
</gene>
<keyword evidence="1" id="KW-0880">Kelch repeat</keyword>
<dbReference type="Proteomes" id="UP000268321">
    <property type="component" value="Unassembled WGS sequence"/>
</dbReference>
<dbReference type="SUPFAM" id="SSF117281">
    <property type="entry name" value="Kelch motif"/>
    <property type="match status" value="1"/>
</dbReference>
<dbReference type="AlphaFoldDB" id="A0A4V1J2L2"/>
<dbReference type="Pfam" id="PF24681">
    <property type="entry name" value="Kelch_KLHDC2_KLHL20_DRC7"/>
    <property type="match status" value="1"/>
</dbReference>
<sequence length="886" mass="97588">IDTNASPWKRHKLFQTPFPRYRHSASAVASDKNELFVMGGFKDGAVFGDTWRVVPQVSPSGRRICGFVAQPVQAVGTTPPARVGHTSVLCGNAFIVYGGDTVDSDAQGCPDDNFYMFNIDSGKYTSPLHIGNKPNGRYGHLAVVVLVGANSSRLYVFGGQLESEVYNDMYSFELNTFQQPHAHWKLVEPLHGRPPHVTNHSMCAHRTKLYVFGGVYSYKKVSRDLWCFDTLVRTWLQVRTTGDAPPPVNEHAACVVGDIMYVHGGNDFVGTIYENLYALDLVTHRWTKLAAHWGANGPGPRCGHTLSYIPRLDKLVVMGGDKNDYARASKHDFVAYDDPAPGCAATMVFELDLRTANHHMDLGRPIKRAASVGAAAGLVSRRGPLPQPSEDAFTHHRRSRSNFAEYRTPHGSSDHLTRVLDLTGDDEVGSFGDFRAGLASPALPGSTENTAPDSLRALIDTSIHAEDMAQPSERSLDARPVSGAEATHDDIIAPLQQLHELQTDRCACESAENNTSGLHAQIAALQKELAGVRAELADERTGAAEQKNAQVRELETRDTELRDALGPDAWRETDEVQDASETTRLRLAQLELRNRLTHTEHENAALRAKQLRFEPFMNNQMDELDAVQKTLQAHEERVAFLTDQLRLEQVLLNEIARWKHAHDDLERSFDHYRVLYGPGEADGTENTDKDADSDADAGRTGIDAPRAAPHALSTRLAELVAAWQTAAQTQPQTAPDTLAEQLQKQVDELMRVARAQHEQAAGETQELRRQLETTRASLLAAEQKYKEAMQAARTTSEALGVTGEKLQLRKAAYEKLAKAHDELRLQRGSVGHAGGADAADADAVPDAAAHFCMKIKELEAELFVARTDNENLTAQVAALRKELYMA</sequence>
<proteinExistence type="predicted"/>
<keyword evidence="2" id="KW-0677">Repeat</keyword>
<feature type="non-terminal residue" evidence="5">
    <location>
        <position position="1"/>
    </location>
</feature>
<feature type="region of interest" description="Disordered" evidence="4">
    <location>
        <begin position="678"/>
        <end position="705"/>
    </location>
</feature>
<feature type="coiled-coil region" evidence="3">
    <location>
        <begin position="739"/>
        <end position="791"/>
    </location>
</feature>
<protein>
    <recommendedName>
        <fullName evidence="7">Galactose oxidase</fullName>
    </recommendedName>
</protein>
<evidence type="ECO:0008006" key="7">
    <source>
        <dbReference type="Google" id="ProtNLM"/>
    </source>
</evidence>
<accession>A0A4V1J2L2</accession>
<evidence type="ECO:0000256" key="1">
    <source>
        <dbReference type="ARBA" id="ARBA00022441"/>
    </source>
</evidence>
<evidence type="ECO:0000256" key="3">
    <source>
        <dbReference type="SAM" id="Coils"/>
    </source>
</evidence>
<organism evidence="5 6">
    <name type="scientific">Metschnikowia bicuspidata</name>
    <dbReference type="NCBI Taxonomy" id="27322"/>
    <lineage>
        <taxon>Eukaryota</taxon>
        <taxon>Fungi</taxon>
        <taxon>Dikarya</taxon>
        <taxon>Ascomycota</taxon>
        <taxon>Saccharomycotina</taxon>
        <taxon>Pichiomycetes</taxon>
        <taxon>Metschnikowiaceae</taxon>
        <taxon>Metschnikowia</taxon>
    </lineage>
</organism>
<evidence type="ECO:0000313" key="6">
    <source>
        <dbReference type="Proteomes" id="UP000268321"/>
    </source>
</evidence>
<name>A0A4V1J2L2_9ASCO</name>
<dbReference type="EMBL" id="ML004531">
    <property type="protein sequence ID" value="RKP28949.1"/>
    <property type="molecule type" value="Genomic_DNA"/>
</dbReference>
<feature type="non-terminal residue" evidence="5">
    <location>
        <position position="886"/>
    </location>
</feature>
<keyword evidence="3" id="KW-0175">Coiled coil</keyword>
<feature type="coiled-coil region" evidence="3">
    <location>
        <begin position="508"/>
        <end position="564"/>
    </location>
</feature>
<dbReference type="PANTHER" id="PTHR46093:SF18">
    <property type="entry name" value="FIBRONECTIN TYPE-III DOMAIN-CONTAINING PROTEIN"/>
    <property type="match status" value="1"/>
</dbReference>
<feature type="coiled-coil region" evidence="3">
    <location>
        <begin position="617"/>
        <end position="644"/>
    </location>
</feature>
<reference evidence="6" key="1">
    <citation type="journal article" date="2018" name="Nat. Microbiol.">
        <title>Leveraging single-cell genomics to expand the fungal tree of life.</title>
        <authorList>
            <person name="Ahrendt S.R."/>
            <person name="Quandt C.A."/>
            <person name="Ciobanu D."/>
            <person name="Clum A."/>
            <person name="Salamov A."/>
            <person name="Andreopoulos B."/>
            <person name="Cheng J.F."/>
            <person name="Woyke T."/>
            <person name="Pelin A."/>
            <person name="Henrissat B."/>
            <person name="Reynolds N.K."/>
            <person name="Benny G.L."/>
            <person name="Smith M.E."/>
            <person name="James T.Y."/>
            <person name="Grigoriev I.V."/>
        </authorList>
    </citation>
    <scope>NUCLEOTIDE SEQUENCE [LARGE SCALE GENOMIC DNA]</scope>
    <source>
        <strain evidence="6">Baker2002</strain>
    </source>
</reference>
<keyword evidence="6" id="KW-1185">Reference proteome</keyword>
<dbReference type="InterPro" id="IPR015915">
    <property type="entry name" value="Kelch-typ_b-propeller"/>
</dbReference>
<dbReference type="OrthoDB" id="45365at2759"/>
<evidence type="ECO:0000313" key="5">
    <source>
        <dbReference type="EMBL" id="RKP28949.1"/>
    </source>
</evidence>
<evidence type="ECO:0000256" key="2">
    <source>
        <dbReference type="ARBA" id="ARBA00022737"/>
    </source>
</evidence>
<feature type="region of interest" description="Disordered" evidence="4">
    <location>
        <begin position="380"/>
        <end position="412"/>
    </location>
</feature>
<evidence type="ECO:0000256" key="4">
    <source>
        <dbReference type="SAM" id="MobiDB-lite"/>
    </source>
</evidence>